<dbReference type="EMBL" id="AUYB01000102">
    <property type="protein sequence ID" value="KZN38147.1"/>
    <property type="molecule type" value="Genomic_DNA"/>
</dbReference>
<comment type="caution">
    <text evidence="1">The sequence shown here is derived from an EMBL/GenBank/DDBJ whole genome shotgun (WGS) entry which is preliminary data.</text>
</comment>
<name>A0A166WW93_9GAMM</name>
<sequence length="50" mass="5352">MKPVLKKANLKNLAVTDAHLTPQQTKNIAGGAGLRGITSILIFCDTDVFK</sequence>
<dbReference type="AlphaFoldDB" id="A0A166WW93"/>
<gene>
    <name evidence="1" type="ORF">N475_16080</name>
</gene>
<dbReference type="GeneID" id="58735829"/>
<organism evidence="1 2">
    <name type="scientific">Pseudoalteromonas luteoviolacea DSM 6061</name>
    <dbReference type="NCBI Taxonomy" id="1365250"/>
    <lineage>
        <taxon>Bacteria</taxon>
        <taxon>Pseudomonadati</taxon>
        <taxon>Pseudomonadota</taxon>
        <taxon>Gammaproteobacteria</taxon>
        <taxon>Alteromonadales</taxon>
        <taxon>Pseudoalteromonadaceae</taxon>
        <taxon>Pseudoalteromonas</taxon>
    </lineage>
</organism>
<dbReference type="PATRIC" id="fig|1365250.3.peg.2452"/>
<reference evidence="1 2" key="1">
    <citation type="submission" date="2013-07" db="EMBL/GenBank/DDBJ databases">
        <title>Comparative Genomic and Metabolomic Analysis of Twelve Strains of Pseudoalteromonas luteoviolacea.</title>
        <authorList>
            <person name="Vynne N.G."/>
            <person name="Mansson M."/>
            <person name="Gram L."/>
        </authorList>
    </citation>
    <scope>NUCLEOTIDE SEQUENCE [LARGE SCALE GENOMIC DNA]</scope>
    <source>
        <strain evidence="1 2">DSM 6061</strain>
    </source>
</reference>
<dbReference type="Proteomes" id="UP000076643">
    <property type="component" value="Unassembled WGS sequence"/>
</dbReference>
<protein>
    <submittedName>
        <fullName evidence="1">Uncharacterized protein</fullName>
    </submittedName>
</protein>
<evidence type="ECO:0000313" key="1">
    <source>
        <dbReference type="EMBL" id="KZN38147.1"/>
    </source>
</evidence>
<accession>A0A166WW93</accession>
<keyword evidence="2" id="KW-1185">Reference proteome</keyword>
<evidence type="ECO:0000313" key="2">
    <source>
        <dbReference type="Proteomes" id="UP000076643"/>
    </source>
</evidence>
<dbReference type="RefSeq" id="WP_155730927.1">
    <property type="nucleotide sequence ID" value="NZ_AQHB01000046.1"/>
</dbReference>
<proteinExistence type="predicted"/>